<evidence type="ECO:0000256" key="1">
    <source>
        <dbReference type="SAM" id="MobiDB-lite"/>
    </source>
</evidence>
<organism evidence="2">
    <name type="scientific">Aegilops tauschii</name>
    <name type="common">Tausch's goatgrass</name>
    <name type="synonym">Aegilops squarrosa</name>
    <dbReference type="NCBI Taxonomy" id="37682"/>
    <lineage>
        <taxon>Eukaryota</taxon>
        <taxon>Viridiplantae</taxon>
        <taxon>Streptophyta</taxon>
        <taxon>Embryophyta</taxon>
        <taxon>Tracheophyta</taxon>
        <taxon>Spermatophyta</taxon>
        <taxon>Magnoliopsida</taxon>
        <taxon>Liliopsida</taxon>
        <taxon>Poales</taxon>
        <taxon>Poaceae</taxon>
        <taxon>BOP clade</taxon>
        <taxon>Pooideae</taxon>
        <taxon>Triticodae</taxon>
        <taxon>Triticeae</taxon>
        <taxon>Triticinae</taxon>
        <taxon>Aegilops</taxon>
    </lineage>
</organism>
<protein>
    <submittedName>
        <fullName evidence="2">Uncharacterized protein</fullName>
    </submittedName>
</protein>
<evidence type="ECO:0000313" key="2">
    <source>
        <dbReference type="EnsemblPlants" id="EMT03339"/>
    </source>
</evidence>
<name>N1QUI9_AEGTA</name>
<dbReference type="AlphaFoldDB" id="N1QUI9"/>
<feature type="region of interest" description="Disordered" evidence="1">
    <location>
        <begin position="46"/>
        <end position="82"/>
    </location>
</feature>
<sequence>MASSRAKPLWDELSPEQKKEMAAIAAGRASPHASAALSCCAASNSAPLTTTRPQEPLSEFHRPTHNICNARDQKSKRVRPGV</sequence>
<reference evidence="2" key="1">
    <citation type="submission" date="2015-06" db="UniProtKB">
        <authorList>
            <consortium name="EnsemblPlants"/>
        </authorList>
    </citation>
    <scope>IDENTIFICATION</scope>
</reference>
<accession>N1QUI9</accession>
<proteinExistence type="predicted"/>
<dbReference type="EnsemblPlants" id="EMT03339">
    <property type="protein sequence ID" value="EMT03339"/>
    <property type="gene ID" value="F775_43836"/>
</dbReference>